<proteinExistence type="predicted"/>
<dbReference type="AlphaFoldDB" id="A0AAW2F515"/>
<organism evidence="1 2">
    <name type="scientific">Cardiocondyla obscurior</name>
    <dbReference type="NCBI Taxonomy" id="286306"/>
    <lineage>
        <taxon>Eukaryota</taxon>
        <taxon>Metazoa</taxon>
        <taxon>Ecdysozoa</taxon>
        <taxon>Arthropoda</taxon>
        <taxon>Hexapoda</taxon>
        <taxon>Insecta</taxon>
        <taxon>Pterygota</taxon>
        <taxon>Neoptera</taxon>
        <taxon>Endopterygota</taxon>
        <taxon>Hymenoptera</taxon>
        <taxon>Apocrita</taxon>
        <taxon>Aculeata</taxon>
        <taxon>Formicoidea</taxon>
        <taxon>Formicidae</taxon>
        <taxon>Myrmicinae</taxon>
        <taxon>Cardiocondyla</taxon>
    </lineage>
</organism>
<name>A0AAW2F515_9HYME</name>
<sequence>MREREIEKERESSCNFMRWRHYFTLEIISKLKLAQFSIISKLSDNVVHCIGLLIIQQSVEQKIFPMRCRGFFEGRCRRGSAARKEDLQENGTIFLHAQCESLRSLNERLQYLPLFKSYLAKI</sequence>
<accession>A0AAW2F515</accession>
<reference evidence="1 2" key="1">
    <citation type="submission" date="2023-03" db="EMBL/GenBank/DDBJ databases">
        <title>High recombination rates correlate with genetic variation in Cardiocondyla obscurior ants.</title>
        <authorList>
            <person name="Errbii M."/>
        </authorList>
    </citation>
    <scope>NUCLEOTIDE SEQUENCE [LARGE SCALE GENOMIC DNA]</scope>
    <source>
        <strain evidence="1">Alpha-2009</strain>
        <tissue evidence="1">Whole body</tissue>
    </source>
</reference>
<comment type="caution">
    <text evidence="1">The sequence shown here is derived from an EMBL/GenBank/DDBJ whole genome shotgun (WGS) entry which is preliminary data.</text>
</comment>
<gene>
    <name evidence="1" type="ORF">PUN28_014235</name>
</gene>
<evidence type="ECO:0000313" key="1">
    <source>
        <dbReference type="EMBL" id="KAL0109002.1"/>
    </source>
</evidence>
<protein>
    <submittedName>
        <fullName evidence="1">Uncharacterized protein</fullName>
    </submittedName>
</protein>
<dbReference type="EMBL" id="JADYXP020000015">
    <property type="protein sequence ID" value="KAL0109002.1"/>
    <property type="molecule type" value="Genomic_DNA"/>
</dbReference>
<keyword evidence="2" id="KW-1185">Reference proteome</keyword>
<dbReference type="Proteomes" id="UP001430953">
    <property type="component" value="Unassembled WGS sequence"/>
</dbReference>
<evidence type="ECO:0000313" key="2">
    <source>
        <dbReference type="Proteomes" id="UP001430953"/>
    </source>
</evidence>